<dbReference type="FunFam" id="2.20.25.80:FF:000002">
    <property type="entry name" value="probable WRKY transcription factor 31"/>
    <property type="match status" value="1"/>
</dbReference>
<protein>
    <submittedName>
        <fullName evidence="10">OLC1v1012674C1</fullName>
    </submittedName>
</protein>
<evidence type="ECO:0000256" key="5">
    <source>
        <dbReference type="ARBA" id="ARBA00023163"/>
    </source>
</evidence>
<keyword evidence="5" id="KW-0804">Transcription</keyword>
<keyword evidence="4" id="KW-0238">DNA-binding</keyword>
<dbReference type="SUPFAM" id="SSF118290">
    <property type="entry name" value="WRKY DNA-binding domain"/>
    <property type="match status" value="1"/>
</dbReference>
<dbReference type="GO" id="GO:0043565">
    <property type="term" value="F:sequence-specific DNA binding"/>
    <property type="evidence" value="ECO:0007669"/>
    <property type="project" value="InterPro"/>
</dbReference>
<dbReference type="PANTHER" id="PTHR31429:SF86">
    <property type="entry name" value="WRKY TRANSCRIPTION FACTOR 61-RELATED"/>
    <property type="match status" value="1"/>
</dbReference>
<keyword evidence="6" id="KW-0539">Nucleus</keyword>
<feature type="region of interest" description="Disordered" evidence="8">
    <location>
        <begin position="1"/>
        <end position="75"/>
    </location>
</feature>
<evidence type="ECO:0000256" key="3">
    <source>
        <dbReference type="ARBA" id="ARBA00023054"/>
    </source>
</evidence>
<dbReference type="EMBL" id="OX459124">
    <property type="protein sequence ID" value="CAI9112254.1"/>
    <property type="molecule type" value="Genomic_DNA"/>
</dbReference>
<dbReference type="Pfam" id="PF03106">
    <property type="entry name" value="WRKY"/>
    <property type="match status" value="1"/>
</dbReference>
<keyword evidence="2" id="KW-0805">Transcription regulation</keyword>
<reference evidence="10" key="1">
    <citation type="submission" date="2023-03" db="EMBL/GenBank/DDBJ databases">
        <authorList>
            <person name="Julca I."/>
        </authorList>
    </citation>
    <scope>NUCLEOTIDE SEQUENCE</scope>
</reference>
<feature type="region of interest" description="Disordered" evidence="8">
    <location>
        <begin position="99"/>
        <end position="164"/>
    </location>
</feature>
<gene>
    <name evidence="10" type="ORF">OLC1_LOCUS19486</name>
</gene>
<keyword evidence="3" id="KW-0175">Coiled coil</keyword>
<accession>A0AAV1DWG5</accession>
<dbReference type="InterPro" id="IPR003657">
    <property type="entry name" value="WRKY_dom"/>
</dbReference>
<dbReference type="Gene3D" id="2.20.25.80">
    <property type="entry name" value="WRKY domain"/>
    <property type="match status" value="1"/>
</dbReference>
<evidence type="ECO:0000256" key="7">
    <source>
        <dbReference type="ARBA" id="ARBA00061007"/>
    </source>
</evidence>
<dbReference type="AlphaFoldDB" id="A0AAV1DWG5"/>
<feature type="compositionally biased region" description="Basic and acidic residues" evidence="8">
    <location>
        <begin position="53"/>
        <end position="75"/>
    </location>
</feature>
<evidence type="ECO:0000313" key="11">
    <source>
        <dbReference type="Proteomes" id="UP001161247"/>
    </source>
</evidence>
<feature type="compositionally biased region" description="Low complexity" evidence="8">
    <location>
        <begin position="107"/>
        <end position="117"/>
    </location>
</feature>
<proteinExistence type="inferred from homology"/>
<comment type="similarity">
    <text evidence="7">Belongs to the WRKY group II-b family.</text>
</comment>
<name>A0AAV1DWG5_OLDCO</name>
<dbReference type="InterPro" id="IPR044810">
    <property type="entry name" value="WRKY_plant"/>
</dbReference>
<evidence type="ECO:0000313" key="10">
    <source>
        <dbReference type="EMBL" id="CAI9112254.1"/>
    </source>
</evidence>
<dbReference type="GO" id="GO:0003700">
    <property type="term" value="F:DNA-binding transcription factor activity"/>
    <property type="evidence" value="ECO:0007669"/>
    <property type="project" value="InterPro"/>
</dbReference>
<sequence>MEAEREEKKKKTESNGDDDRDHHEDIDDHHKGALQPKKDRSSPEYNSKASPSAKKDQDELLKSTKAEMGEVIEENQRLKMDLDRVTKLYRALQMQFHEMVQQEPNKSSSTVTNTTTTHPGESSDQEPELISLSLGRTSSNDGIMKKENNHGKEKMDIDDDDDDDKEGLALGLDCKFELPKNNNHNKHTPQSENSPNPSLETSSDEAREEAGETWPPKKNLKTARSGEDNEVSQAQNPTKRARVSVRVRCDTPTMNDGCQWRKYGQKIAKGNPCPRAYYRCTVAPNCPVRKQVQRCADDMTILITTYEGTHNHSLPVSATAMASTTSAAASMLLSGSTTSSGSGPSPSASATAFASNTLNGLNFYLSDNTKSKPFYLPNSSLPSAPSFPTITLDLTTNPSAASHLNKLATTNFPPRYNNSTTNLNFSSLDSNSLPISWSSFGTHQQQPYSHKNQSTTNSLSFGRMNPQESLYQNYLQKHILSSTLVQQQQQQQQNLPSETIAAATKAITSDPSFPSVLAAALTSFINSSGGALHNQNSSSTESFPVLSSFQATSTATNVNKCFSGFLPSKPPSSSSTNSQPGNFMFLSSSLPFSTQGGKSTSPGHDNGDHI</sequence>
<dbReference type="SMART" id="SM00774">
    <property type="entry name" value="WRKY"/>
    <property type="match status" value="1"/>
</dbReference>
<evidence type="ECO:0000256" key="2">
    <source>
        <dbReference type="ARBA" id="ARBA00023015"/>
    </source>
</evidence>
<feature type="region of interest" description="Disordered" evidence="8">
    <location>
        <begin position="179"/>
        <end position="243"/>
    </location>
</feature>
<dbReference type="PROSITE" id="PS50811">
    <property type="entry name" value="WRKY"/>
    <property type="match status" value="1"/>
</dbReference>
<dbReference type="Proteomes" id="UP001161247">
    <property type="component" value="Chromosome 7"/>
</dbReference>
<keyword evidence="11" id="KW-1185">Reference proteome</keyword>
<evidence type="ECO:0000256" key="1">
    <source>
        <dbReference type="ARBA" id="ARBA00004123"/>
    </source>
</evidence>
<feature type="compositionally biased region" description="Basic and acidic residues" evidence="8">
    <location>
        <begin position="1"/>
        <end position="42"/>
    </location>
</feature>
<evidence type="ECO:0000256" key="4">
    <source>
        <dbReference type="ARBA" id="ARBA00023125"/>
    </source>
</evidence>
<evidence type="ECO:0000256" key="6">
    <source>
        <dbReference type="ARBA" id="ARBA00023242"/>
    </source>
</evidence>
<feature type="compositionally biased region" description="Basic and acidic residues" evidence="8">
    <location>
        <begin position="143"/>
        <end position="155"/>
    </location>
</feature>
<comment type="subcellular location">
    <subcellularLocation>
        <location evidence="1">Nucleus</location>
    </subcellularLocation>
</comment>
<dbReference type="PANTHER" id="PTHR31429">
    <property type="entry name" value="WRKY TRANSCRIPTION FACTOR 36-RELATED"/>
    <property type="match status" value="1"/>
</dbReference>
<feature type="domain" description="WRKY" evidence="9">
    <location>
        <begin position="249"/>
        <end position="315"/>
    </location>
</feature>
<evidence type="ECO:0000256" key="8">
    <source>
        <dbReference type="SAM" id="MobiDB-lite"/>
    </source>
</evidence>
<dbReference type="InterPro" id="IPR036576">
    <property type="entry name" value="WRKY_dom_sf"/>
</dbReference>
<evidence type="ECO:0000259" key="9">
    <source>
        <dbReference type="PROSITE" id="PS50811"/>
    </source>
</evidence>
<organism evidence="10 11">
    <name type="scientific">Oldenlandia corymbosa var. corymbosa</name>
    <dbReference type="NCBI Taxonomy" id="529605"/>
    <lineage>
        <taxon>Eukaryota</taxon>
        <taxon>Viridiplantae</taxon>
        <taxon>Streptophyta</taxon>
        <taxon>Embryophyta</taxon>
        <taxon>Tracheophyta</taxon>
        <taxon>Spermatophyta</taxon>
        <taxon>Magnoliopsida</taxon>
        <taxon>eudicotyledons</taxon>
        <taxon>Gunneridae</taxon>
        <taxon>Pentapetalae</taxon>
        <taxon>asterids</taxon>
        <taxon>lamiids</taxon>
        <taxon>Gentianales</taxon>
        <taxon>Rubiaceae</taxon>
        <taxon>Rubioideae</taxon>
        <taxon>Spermacoceae</taxon>
        <taxon>Hedyotis-Oldenlandia complex</taxon>
        <taxon>Oldenlandia</taxon>
    </lineage>
</organism>
<feature type="compositionally biased region" description="Polar residues" evidence="8">
    <location>
        <begin position="188"/>
        <end position="201"/>
    </location>
</feature>
<dbReference type="GO" id="GO:0005634">
    <property type="term" value="C:nucleus"/>
    <property type="evidence" value="ECO:0007669"/>
    <property type="project" value="UniProtKB-SubCell"/>
</dbReference>